<organism evidence="1">
    <name type="scientific">Tanacetum cinerariifolium</name>
    <name type="common">Dalmatian daisy</name>
    <name type="synonym">Chrysanthemum cinerariifolium</name>
    <dbReference type="NCBI Taxonomy" id="118510"/>
    <lineage>
        <taxon>Eukaryota</taxon>
        <taxon>Viridiplantae</taxon>
        <taxon>Streptophyta</taxon>
        <taxon>Embryophyta</taxon>
        <taxon>Tracheophyta</taxon>
        <taxon>Spermatophyta</taxon>
        <taxon>Magnoliopsida</taxon>
        <taxon>eudicotyledons</taxon>
        <taxon>Gunneridae</taxon>
        <taxon>Pentapetalae</taxon>
        <taxon>asterids</taxon>
        <taxon>campanulids</taxon>
        <taxon>Asterales</taxon>
        <taxon>Asteraceae</taxon>
        <taxon>Asteroideae</taxon>
        <taxon>Anthemideae</taxon>
        <taxon>Anthemidinae</taxon>
        <taxon>Tanacetum</taxon>
    </lineage>
</organism>
<feature type="non-terminal residue" evidence="1">
    <location>
        <position position="1"/>
    </location>
</feature>
<evidence type="ECO:0008006" key="2">
    <source>
        <dbReference type="Google" id="ProtNLM"/>
    </source>
</evidence>
<comment type="caution">
    <text evidence="1">The sequence shown here is derived from an EMBL/GenBank/DDBJ whole genome shotgun (WGS) entry which is preliminary data.</text>
</comment>
<gene>
    <name evidence="1" type="ORF">Tci_908128</name>
</gene>
<proteinExistence type="predicted"/>
<accession>A0A699VPE3</accession>
<dbReference type="EMBL" id="BKCJ011468010">
    <property type="protein sequence ID" value="GFD36159.1"/>
    <property type="molecule type" value="Genomic_DNA"/>
</dbReference>
<dbReference type="AlphaFoldDB" id="A0A699VPE3"/>
<evidence type="ECO:0000313" key="1">
    <source>
        <dbReference type="EMBL" id="GFD36159.1"/>
    </source>
</evidence>
<protein>
    <recommendedName>
        <fullName evidence="2">Reverse transcriptase domain-containing protein</fullName>
    </recommendedName>
</protein>
<name>A0A699VPE3_TANCI</name>
<sequence length="60" mass="6533">IAAYNPSMEADFNSALQELCEIDFPLLAKLKSHKDTSVEDIMNLLRLEGPLADAPGMGDL</sequence>
<reference evidence="1" key="1">
    <citation type="journal article" date="2019" name="Sci. Rep.">
        <title>Draft genome of Tanacetum cinerariifolium, the natural source of mosquito coil.</title>
        <authorList>
            <person name="Yamashiro T."/>
            <person name="Shiraishi A."/>
            <person name="Satake H."/>
            <person name="Nakayama K."/>
        </authorList>
    </citation>
    <scope>NUCLEOTIDE SEQUENCE</scope>
</reference>